<comment type="caution">
    <text evidence="1">The sequence shown here is derived from an EMBL/GenBank/DDBJ whole genome shotgun (WGS) entry which is preliminary data.</text>
</comment>
<protein>
    <submittedName>
        <fullName evidence="1">Uncharacterized protein</fullName>
    </submittedName>
</protein>
<accession>A0A6N8DRK5</accession>
<organism evidence="1 2">
    <name type="scientific">Rhodoblastus acidophilus</name>
    <name type="common">Rhodopseudomonas acidophila</name>
    <dbReference type="NCBI Taxonomy" id="1074"/>
    <lineage>
        <taxon>Bacteria</taxon>
        <taxon>Pseudomonadati</taxon>
        <taxon>Pseudomonadota</taxon>
        <taxon>Alphaproteobacteria</taxon>
        <taxon>Hyphomicrobiales</taxon>
        <taxon>Rhodoblastaceae</taxon>
        <taxon>Rhodoblastus</taxon>
    </lineage>
</organism>
<gene>
    <name evidence="1" type="ORF">GJ654_15780</name>
</gene>
<proteinExistence type="predicted"/>
<dbReference type="Proteomes" id="UP000439113">
    <property type="component" value="Unassembled WGS sequence"/>
</dbReference>
<dbReference type="EMBL" id="WNKS01000017">
    <property type="protein sequence ID" value="MTV32446.1"/>
    <property type="molecule type" value="Genomic_DNA"/>
</dbReference>
<dbReference type="OrthoDB" id="2594539at2"/>
<sequence length="155" mass="17003">MAYNPEDDEMRRAAARDLAKMLLSEAKRLTLQFETIQTLDPATFQDAVAEFAARVETLRGGAGAARVEGLARPEPERPFDAGNTENFILDIIGIFPEGASVENIYNGVVESGAAMSREALTVRLHRMLRAGKIMRPSQGHYALPQAPVTPLRRVP</sequence>
<dbReference type="RefSeq" id="WP_155447138.1">
    <property type="nucleotide sequence ID" value="NZ_JAOQNR010000017.1"/>
</dbReference>
<evidence type="ECO:0000313" key="1">
    <source>
        <dbReference type="EMBL" id="MTV32446.1"/>
    </source>
</evidence>
<reference evidence="1 2" key="1">
    <citation type="submission" date="2019-11" db="EMBL/GenBank/DDBJ databases">
        <title>Whole-genome sequence of a Rhodoblastus acidophilus DSM 142.</title>
        <authorList>
            <person name="Kyndt J.A."/>
            <person name="Meyer T.E."/>
        </authorList>
    </citation>
    <scope>NUCLEOTIDE SEQUENCE [LARGE SCALE GENOMIC DNA]</scope>
    <source>
        <strain evidence="1 2">DSM 142</strain>
    </source>
</reference>
<evidence type="ECO:0000313" key="2">
    <source>
        <dbReference type="Proteomes" id="UP000439113"/>
    </source>
</evidence>
<name>A0A6N8DRK5_RHOAC</name>
<dbReference type="AlphaFoldDB" id="A0A6N8DRK5"/>